<gene>
    <name evidence="1" type="ORF">ACFQBT_16225</name>
</gene>
<dbReference type="RefSeq" id="WP_377824263.1">
    <property type="nucleotide sequence ID" value="NZ_JBHSWJ010000002.1"/>
</dbReference>
<sequence>MTDALRVGNCSGFYGDRISAMREMLEEVRSTYSPATTWLS</sequence>
<protein>
    <submittedName>
        <fullName evidence="1">Uncharacterized protein</fullName>
    </submittedName>
</protein>
<accession>A0ABW2AW82</accession>
<name>A0ABW2AW82_9MICO</name>
<evidence type="ECO:0000313" key="1">
    <source>
        <dbReference type="EMBL" id="MFC6715274.1"/>
    </source>
</evidence>
<evidence type="ECO:0000313" key="2">
    <source>
        <dbReference type="Proteomes" id="UP001596356"/>
    </source>
</evidence>
<organism evidence="1 2">
    <name type="scientific">Branchiibius cervicis</name>
    <dbReference type="NCBI Taxonomy" id="908252"/>
    <lineage>
        <taxon>Bacteria</taxon>
        <taxon>Bacillati</taxon>
        <taxon>Actinomycetota</taxon>
        <taxon>Actinomycetes</taxon>
        <taxon>Micrococcales</taxon>
        <taxon>Dermacoccaceae</taxon>
        <taxon>Branchiibius</taxon>
    </lineage>
</organism>
<dbReference type="EMBL" id="JBHSWJ010000002">
    <property type="protein sequence ID" value="MFC6715274.1"/>
    <property type="molecule type" value="Genomic_DNA"/>
</dbReference>
<dbReference type="Proteomes" id="UP001596356">
    <property type="component" value="Unassembled WGS sequence"/>
</dbReference>
<keyword evidence="2" id="KW-1185">Reference proteome</keyword>
<comment type="caution">
    <text evidence="1">The sequence shown here is derived from an EMBL/GenBank/DDBJ whole genome shotgun (WGS) entry which is preliminary data.</text>
</comment>
<reference evidence="2" key="1">
    <citation type="journal article" date="2019" name="Int. J. Syst. Evol. Microbiol.">
        <title>The Global Catalogue of Microorganisms (GCM) 10K type strain sequencing project: providing services to taxonomists for standard genome sequencing and annotation.</title>
        <authorList>
            <consortium name="The Broad Institute Genomics Platform"/>
            <consortium name="The Broad Institute Genome Sequencing Center for Infectious Disease"/>
            <person name="Wu L."/>
            <person name="Ma J."/>
        </authorList>
    </citation>
    <scope>NUCLEOTIDE SEQUENCE [LARGE SCALE GENOMIC DNA]</scope>
    <source>
        <strain evidence="2">NBRC 106593</strain>
    </source>
</reference>
<proteinExistence type="predicted"/>